<protein>
    <submittedName>
        <fullName evidence="14">Methyl-accepting chemotaxis protein</fullName>
    </submittedName>
</protein>
<dbReference type="SMART" id="SM00304">
    <property type="entry name" value="HAMP"/>
    <property type="match status" value="1"/>
</dbReference>
<dbReference type="GO" id="GO:0006935">
    <property type="term" value="P:chemotaxis"/>
    <property type="evidence" value="ECO:0007669"/>
    <property type="project" value="InterPro"/>
</dbReference>
<keyword evidence="5 11" id="KW-0472">Membrane</keyword>
<feature type="transmembrane region" description="Helical" evidence="11">
    <location>
        <begin position="208"/>
        <end position="230"/>
    </location>
</feature>
<evidence type="ECO:0000256" key="6">
    <source>
        <dbReference type="ARBA" id="ARBA00023224"/>
    </source>
</evidence>
<evidence type="ECO:0000259" key="12">
    <source>
        <dbReference type="PROSITE" id="PS50111"/>
    </source>
</evidence>
<dbReference type="CDD" id="cd06225">
    <property type="entry name" value="HAMP"/>
    <property type="match status" value="1"/>
</dbReference>
<feature type="coiled-coil region" evidence="9">
    <location>
        <begin position="375"/>
        <end position="402"/>
    </location>
</feature>
<keyword evidence="6 8" id="KW-0807">Transducer</keyword>
<keyword evidence="15" id="KW-1185">Reference proteome</keyword>
<keyword evidence="2" id="KW-1003">Cell membrane</keyword>
<evidence type="ECO:0000256" key="7">
    <source>
        <dbReference type="ARBA" id="ARBA00029447"/>
    </source>
</evidence>
<comment type="caution">
    <text evidence="14">The sequence shown here is derived from an EMBL/GenBank/DDBJ whole genome shotgun (WGS) entry which is preliminary data.</text>
</comment>
<comment type="similarity">
    <text evidence="7">Belongs to the methyl-accepting chemotaxis (MCP) protein family.</text>
</comment>
<dbReference type="CDD" id="cd11386">
    <property type="entry name" value="MCP_signal"/>
    <property type="match status" value="1"/>
</dbReference>
<evidence type="ECO:0000256" key="5">
    <source>
        <dbReference type="ARBA" id="ARBA00023136"/>
    </source>
</evidence>
<dbReference type="Gene3D" id="3.30.450.20">
    <property type="entry name" value="PAS domain"/>
    <property type="match status" value="1"/>
</dbReference>
<dbReference type="InterPro" id="IPR003660">
    <property type="entry name" value="HAMP_dom"/>
</dbReference>
<gene>
    <name evidence="14" type="ORF">HNQ41_002496</name>
</gene>
<dbReference type="SMART" id="SM00283">
    <property type="entry name" value="MA"/>
    <property type="match status" value="1"/>
</dbReference>
<dbReference type="SUPFAM" id="SSF58104">
    <property type="entry name" value="Methyl-accepting chemotaxis protein (MCP) signaling domain"/>
    <property type="match status" value="1"/>
</dbReference>
<dbReference type="PANTHER" id="PTHR32089:SF114">
    <property type="entry name" value="METHYL-ACCEPTING CHEMOTAXIS PROTEIN MCPB"/>
    <property type="match status" value="1"/>
</dbReference>
<evidence type="ECO:0000256" key="4">
    <source>
        <dbReference type="ARBA" id="ARBA00022989"/>
    </source>
</evidence>
<dbReference type="InterPro" id="IPR033480">
    <property type="entry name" value="sCache_2"/>
</dbReference>
<feature type="domain" description="HAMP" evidence="13">
    <location>
        <begin position="232"/>
        <end position="285"/>
    </location>
</feature>
<dbReference type="Proteomes" id="UP000551878">
    <property type="component" value="Unassembled WGS sequence"/>
</dbReference>
<dbReference type="PROSITE" id="PS50111">
    <property type="entry name" value="CHEMOTAXIS_TRANSDUC_2"/>
    <property type="match status" value="1"/>
</dbReference>
<evidence type="ECO:0000256" key="11">
    <source>
        <dbReference type="SAM" id="Phobius"/>
    </source>
</evidence>
<dbReference type="GO" id="GO:0007165">
    <property type="term" value="P:signal transduction"/>
    <property type="evidence" value="ECO:0007669"/>
    <property type="project" value="UniProtKB-KW"/>
</dbReference>
<dbReference type="GO" id="GO:0004888">
    <property type="term" value="F:transmembrane signaling receptor activity"/>
    <property type="evidence" value="ECO:0007669"/>
    <property type="project" value="InterPro"/>
</dbReference>
<comment type="subcellular location">
    <subcellularLocation>
        <location evidence="1">Cell membrane</location>
        <topology evidence="1">Multi-pass membrane protein</topology>
    </subcellularLocation>
</comment>
<dbReference type="Gene3D" id="6.10.340.10">
    <property type="match status" value="1"/>
</dbReference>
<evidence type="ECO:0000256" key="10">
    <source>
        <dbReference type="SAM" id="MobiDB-lite"/>
    </source>
</evidence>
<dbReference type="GO" id="GO:0005886">
    <property type="term" value="C:plasma membrane"/>
    <property type="evidence" value="ECO:0007669"/>
    <property type="project" value="UniProtKB-SubCell"/>
</dbReference>
<evidence type="ECO:0000259" key="13">
    <source>
        <dbReference type="PROSITE" id="PS50885"/>
    </source>
</evidence>
<sequence>MKGANEFSMQMTIGKKVALFALAILIIPSSIIGLTGYQTATEELDESGQVMLENSVNQVLQMIDALNEQVEEGNLSQEEAEEQVKVHILGEMQEDGTRPITDEIDLGENGYFIVYDQEGLEVAHPELEGENVWDVQDEDGRYFVQDQIALAHSGGGFDYYEWALPGYGDQENPPTETKIAYAAEDPHWGWIVTASSYMSDYNSGANTLFAITIWTLGGSLLVGGVALFFFSRHISRPIRVLDEYMQNVANGNLNHEHPHIKNRDELQSLSQSFNTVTDNLRYLLNDVKGYAEQLAASSEELSASAQESTSSMEQLAESSGQFAEQTNENAEGLKGIAHQINGQTESIVQSSKESEEARALAQKTQTHSEEGAENLRTATEQMKTLNQSVQSTSEKIEQLRDRSSEVGKITEMITDISEQTNLLALNAAIEAARAGEYGKGFAVVADEVRKLAEQSGQSAHQIQALVEKMQADVEVAVSSMNDSSEQVAKSTKQTSDVTESFTTIHDYGWKVRDALEGITNNLNVLSNDALEMTESLQTFQESVRQGTEMSDQYSATSEEQTAAMEDITKSSESLVELAEEMQETLKRFKT</sequence>
<dbReference type="Pfam" id="PF00015">
    <property type="entry name" value="MCPsignal"/>
    <property type="match status" value="1"/>
</dbReference>
<dbReference type="PROSITE" id="PS50885">
    <property type="entry name" value="HAMP"/>
    <property type="match status" value="1"/>
</dbReference>
<dbReference type="Gene3D" id="1.10.287.950">
    <property type="entry name" value="Methyl-accepting chemotaxis protein"/>
    <property type="match status" value="1"/>
</dbReference>
<dbReference type="AlphaFoldDB" id="A0A840QS27"/>
<dbReference type="InterPro" id="IPR004090">
    <property type="entry name" value="Chemotax_Me-accpt_rcpt"/>
</dbReference>
<dbReference type="EMBL" id="JACHHB010000011">
    <property type="protein sequence ID" value="MBB5174302.1"/>
    <property type="molecule type" value="Genomic_DNA"/>
</dbReference>
<evidence type="ECO:0000313" key="14">
    <source>
        <dbReference type="EMBL" id="MBB5174302.1"/>
    </source>
</evidence>
<evidence type="ECO:0000313" key="15">
    <source>
        <dbReference type="Proteomes" id="UP000551878"/>
    </source>
</evidence>
<evidence type="ECO:0000256" key="2">
    <source>
        <dbReference type="ARBA" id="ARBA00022475"/>
    </source>
</evidence>
<evidence type="ECO:0000256" key="8">
    <source>
        <dbReference type="PROSITE-ProRule" id="PRU00284"/>
    </source>
</evidence>
<name>A0A840QS27_9BACI</name>
<dbReference type="Pfam" id="PF00672">
    <property type="entry name" value="HAMP"/>
    <property type="match status" value="1"/>
</dbReference>
<accession>A0A840QS27</accession>
<dbReference type="Pfam" id="PF17200">
    <property type="entry name" value="sCache_2"/>
    <property type="match status" value="1"/>
</dbReference>
<dbReference type="RefSeq" id="WP_184664729.1">
    <property type="nucleotide sequence ID" value="NZ_JACHHB010000011.1"/>
</dbReference>
<reference evidence="14 15" key="1">
    <citation type="submission" date="2020-08" db="EMBL/GenBank/DDBJ databases">
        <title>Genomic Encyclopedia of Type Strains, Phase IV (KMG-IV): sequencing the most valuable type-strain genomes for metagenomic binning, comparative biology and taxonomic classification.</title>
        <authorList>
            <person name="Goeker M."/>
        </authorList>
    </citation>
    <scope>NUCLEOTIDE SEQUENCE [LARGE SCALE GENOMIC DNA]</scope>
    <source>
        <strain evidence="14 15">DSM 24696</strain>
    </source>
</reference>
<feature type="domain" description="Methyl-accepting transducer" evidence="12">
    <location>
        <begin position="304"/>
        <end position="568"/>
    </location>
</feature>
<dbReference type="PANTHER" id="PTHR32089">
    <property type="entry name" value="METHYL-ACCEPTING CHEMOTAXIS PROTEIN MCPB"/>
    <property type="match status" value="1"/>
</dbReference>
<dbReference type="SMART" id="SM01049">
    <property type="entry name" value="Cache_2"/>
    <property type="match status" value="1"/>
</dbReference>
<keyword evidence="4 11" id="KW-1133">Transmembrane helix</keyword>
<evidence type="ECO:0000256" key="1">
    <source>
        <dbReference type="ARBA" id="ARBA00004651"/>
    </source>
</evidence>
<proteinExistence type="inferred from homology"/>
<dbReference type="InterPro" id="IPR004089">
    <property type="entry name" value="MCPsignal_dom"/>
</dbReference>
<keyword evidence="3 11" id="KW-0812">Transmembrane</keyword>
<keyword evidence="9" id="KW-0175">Coiled coil</keyword>
<evidence type="ECO:0000256" key="3">
    <source>
        <dbReference type="ARBA" id="ARBA00022692"/>
    </source>
</evidence>
<dbReference type="PRINTS" id="PR00260">
    <property type="entry name" value="CHEMTRNSDUCR"/>
</dbReference>
<organism evidence="14 15">
    <name type="scientific">Texcoconibacillus texcoconensis</name>
    <dbReference type="NCBI Taxonomy" id="1095777"/>
    <lineage>
        <taxon>Bacteria</taxon>
        <taxon>Bacillati</taxon>
        <taxon>Bacillota</taxon>
        <taxon>Bacilli</taxon>
        <taxon>Bacillales</taxon>
        <taxon>Bacillaceae</taxon>
        <taxon>Texcoconibacillus</taxon>
    </lineage>
</organism>
<evidence type="ECO:0000256" key="9">
    <source>
        <dbReference type="SAM" id="Coils"/>
    </source>
</evidence>
<feature type="region of interest" description="Disordered" evidence="10">
    <location>
        <begin position="349"/>
        <end position="372"/>
    </location>
</feature>